<dbReference type="GO" id="GO:0006007">
    <property type="term" value="P:glucose catabolic process"/>
    <property type="evidence" value="ECO:0007669"/>
    <property type="project" value="InterPro"/>
</dbReference>
<feature type="domain" description="BPG-independent PGAM N-terminal" evidence="15">
    <location>
        <begin position="83"/>
        <end position="294"/>
    </location>
</feature>
<dbReference type="Pfam" id="PF01676">
    <property type="entry name" value="Metalloenzyme"/>
    <property type="match status" value="1"/>
</dbReference>
<comment type="catalytic activity">
    <reaction evidence="1 9">
        <text>(2R)-2-phosphoglycerate = (2R)-3-phosphoglycerate</text>
        <dbReference type="Rhea" id="RHEA:15901"/>
        <dbReference type="ChEBI" id="CHEBI:58272"/>
        <dbReference type="ChEBI" id="CHEBI:58289"/>
        <dbReference type="EC" id="5.4.2.12"/>
    </reaction>
</comment>
<dbReference type="EMBL" id="PHAO01000001">
    <property type="protein sequence ID" value="PKN02785.1"/>
    <property type="molecule type" value="Genomic_DNA"/>
</dbReference>
<dbReference type="PANTHER" id="PTHR31637:SF0">
    <property type="entry name" value="2,3-BISPHOSPHOGLYCERATE-INDEPENDENT PHOSPHOGLYCERATE MUTASE"/>
    <property type="match status" value="1"/>
</dbReference>
<evidence type="ECO:0000256" key="8">
    <source>
        <dbReference type="ARBA" id="ARBA00023235"/>
    </source>
</evidence>
<organism evidence="16 17">
    <name type="scientific">Candidatus Dojkabacteria bacterium HGW-Dojkabacteria-1</name>
    <dbReference type="NCBI Taxonomy" id="2013761"/>
    <lineage>
        <taxon>Bacteria</taxon>
        <taxon>Candidatus Dojkabacteria</taxon>
    </lineage>
</organism>
<evidence type="ECO:0000259" key="15">
    <source>
        <dbReference type="Pfam" id="PF06415"/>
    </source>
</evidence>
<dbReference type="Proteomes" id="UP000233417">
    <property type="component" value="Unassembled WGS sequence"/>
</dbReference>
<dbReference type="InterPro" id="IPR005995">
    <property type="entry name" value="Pgm_bpd_ind"/>
</dbReference>
<protein>
    <recommendedName>
        <fullName evidence="9 10">2,3-bisphosphoglycerate-independent phosphoglycerate mutase</fullName>
        <shortName evidence="9">BPG-independent PGAM</shortName>
        <shortName evidence="9">Phosphoglyceromutase</shortName>
        <shortName evidence="9">iPGM</shortName>
        <ecNumber evidence="9 10">5.4.2.12</ecNumber>
    </recommendedName>
</protein>
<evidence type="ECO:0000256" key="13">
    <source>
        <dbReference type="PIRSR" id="PIRSR001492-3"/>
    </source>
</evidence>
<feature type="binding site" evidence="9 13">
    <location>
        <position position="63"/>
    </location>
    <ligand>
        <name>Mn(2+)</name>
        <dbReference type="ChEBI" id="CHEBI:29035"/>
        <label>2</label>
    </ligand>
</feature>
<dbReference type="SUPFAM" id="SSF64158">
    <property type="entry name" value="2,3-Bisphosphoglycerate-independent phosphoglycerate mutase, substrate-binding domain"/>
    <property type="match status" value="1"/>
</dbReference>
<proteinExistence type="inferred from homology"/>
<dbReference type="HAMAP" id="MF_01038">
    <property type="entry name" value="GpmI"/>
    <property type="match status" value="1"/>
</dbReference>
<dbReference type="GO" id="GO:0030145">
    <property type="term" value="F:manganese ion binding"/>
    <property type="evidence" value="ECO:0007669"/>
    <property type="project" value="UniProtKB-UniRule"/>
</dbReference>
<feature type="binding site" evidence="9 12">
    <location>
        <begin position="155"/>
        <end position="156"/>
    </location>
    <ligand>
        <name>substrate</name>
    </ligand>
</feature>
<feature type="binding site" evidence="9 12">
    <location>
        <position position="193"/>
    </location>
    <ligand>
        <name>substrate</name>
    </ligand>
</feature>
<dbReference type="InterPro" id="IPR036646">
    <property type="entry name" value="PGAM_B_sf"/>
</dbReference>
<dbReference type="EC" id="5.4.2.12" evidence="9 10"/>
<accession>A0A2N2F3J1</accession>
<feature type="binding site" evidence="9 12">
    <location>
        <position position="187"/>
    </location>
    <ligand>
        <name>substrate</name>
    </ligand>
</feature>
<comment type="cofactor">
    <cofactor evidence="9">
        <name>Mn(2+)</name>
        <dbReference type="ChEBI" id="CHEBI:29035"/>
    </cofactor>
    <text evidence="9">Binds 2 manganese ions per subunit.</text>
</comment>
<name>A0A2N2F3J1_9BACT</name>
<keyword evidence="6 9" id="KW-0324">Glycolysis</keyword>
<dbReference type="GO" id="GO:0005829">
    <property type="term" value="C:cytosol"/>
    <property type="evidence" value="ECO:0007669"/>
    <property type="project" value="TreeGrafter"/>
</dbReference>
<dbReference type="AlphaFoldDB" id="A0A2N2F3J1"/>
<evidence type="ECO:0000256" key="5">
    <source>
        <dbReference type="ARBA" id="ARBA00022723"/>
    </source>
</evidence>
<feature type="domain" description="Metalloenzyme" evidence="14">
    <location>
        <begin position="5"/>
        <end position="495"/>
    </location>
</feature>
<keyword evidence="5 9" id="KW-0479">Metal-binding</keyword>
<feature type="binding site" evidence="9 13">
    <location>
        <position position="440"/>
    </location>
    <ligand>
        <name>Mn(2+)</name>
        <dbReference type="ChEBI" id="CHEBI:29035"/>
        <label>2</label>
    </ligand>
</feature>
<evidence type="ECO:0000256" key="4">
    <source>
        <dbReference type="ARBA" id="ARBA00008819"/>
    </source>
</evidence>
<dbReference type="GO" id="GO:0004619">
    <property type="term" value="F:phosphoglycerate mutase activity"/>
    <property type="evidence" value="ECO:0007669"/>
    <property type="project" value="UniProtKB-UniRule"/>
</dbReference>
<feature type="binding site" evidence="9 12">
    <location>
        <begin position="258"/>
        <end position="261"/>
    </location>
    <ligand>
        <name>substrate</name>
    </ligand>
</feature>
<dbReference type="Pfam" id="PF06415">
    <property type="entry name" value="iPGM_N"/>
    <property type="match status" value="1"/>
</dbReference>
<reference evidence="16 17" key="1">
    <citation type="journal article" date="2017" name="ISME J.">
        <title>Potential for microbial H2 and metal transformations associated with novel bacteria and archaea in deep terrestrial subsurface sediments.</title>
        <authorList>
            <person name="Hernsdorf A.W."/>
            <person name="Amano Y."/>
            <person name="Miyakawa K."/>
            <person name="Ise K."/>
            <person name="Suzuki Y."/>
            <person name="Anantharaman K."/>
            <person name="Probst A."/>
            <person name="Burstein D."/>
            <person name="Thomas B.C."/>
            <person name="Banfield J.F."/>
        </authorList>
    </citation>
    <scope>NUCLEOTIDE SEQUENCE [LARGE SCALE GENOMIC DNA]</scope>
    <source>
        <strain evidence="16">HGW-Dojkabacteria-1</strain>
    </source>
</reference>
<evidence type="ECO:0000256" key="6">
    <source>
        <dbReference type="ARBA" id="ARBA00023152"/>
    </source>
</evidence>
<dbReference type="SUPFAM" id="SSF53649">
    <property type="entry name" value="Alkaline phosphatase-like"/>
    <property type="match status" value="1"/>
</dbReference>
<feature type="binding site" evidence="9 13">
    <location>
        <position position="439"/>
    </location>
    <ligand>
        <name>Mn(2+)</name>
        <dbReference type="ChEBI" id="CHEBI:29035"/>
        <label>2</label>
    </ligand>
</feature>
<dbReference type="GO" id="GO:0006096">
    <property type="term" value="P:glycolytic process"/>
    <property type="evidence" value="ECO:0007669"/>
    <property type="project" value="UniProtKB-UniRule"/>
</dbReference>
<gene>
    <name evidence="9" type="primary">gpmI</name>
    <name evidence="16" type="ORF">CVU76_02015</name>
</gene>
<dbReference type="PANTHER" id="PTHR31637">
    <property type="entry name" value="2,3-BISPHOSPHOGLYCERATE-INDEPENDENT PHOSPHOGLYCERATE MUTASE"/>
    <property type="match status" value="1"/>
</dbReference>
<keyword evidence="8 9" id="KW-0413">Isomerase</keyword>
<evidence type="ECO:0000256" key="2">
    <source>
        <dbReference type="ARBA" id="ARBA00002315"/>
    </source>
</evidence>
<sequence>MKIKQKVLLIILDGLGAAPDSEGNAVVKANPHNLASLWSTSPHTYLLASGESVGLPKDVKGNSEVGHMNIGAGRVIVQTLPRIDQSISKGLFFKNATLLEALKYAQKSKSRVHLLGLTSDGSVHSHIEHIKATIRFFSQNNFNGELFLHAFTDGRDSPPNSAEGYLDQIQEVMNQTGLGQIATICGRAWAMDRNGNWDRTQRAYDLITQNTGNTCGTYKQCIEISYANKITDEFVEPTVIVPNSQIKPRDVVLFLNFRPDRALQLTRALVDSNFSECKRCNIYPIYFASMVEYRKNFPPKVLFPKQYINFPLGNILASHGLRQLRIAESEKFPHVTYFFNGGAPIRYSNEERIEIPSPSVPTYDLRPEMSAIPMTTNLISKIESNLYDFIVVNYANPDMVGHSGNMEATMKAISVVDSCVADLVRAFTVRGGAVIITSDHGNAEELINLDNGEIDTEHSLNPVPIMIPGLNIPPRNLQYGALKDITPTILDIMGIPTPSDMTGVSLLKSVI</sequence>
<feature type="binding site" evidence="9 13">
    <location>
        <position position="458"/>
    </location>
    <ligand>
        <name>Mn(2+)</name>
        <dbReference type="ChEBI" id="CHEBI:29035"/>
        <label>1</label>
    </ligand>
</feature>
<dbReference type="CDD" id="cd16010">
    <property type="entry name" value="iPGM"/>
    <property type="match status" value="1"/>
</dbReference>
<evidence type="ECO:0000259" key="14">
    <source>
        <dbReference type="Pfam" id="PF01676"/>
    </source>
</evidence>
<feature type="active site" description="Phosphoserine intermediate" evidence="9 11">
    <location>
        <position position="63"/>
    </location>
</feature>
<comment type="caution">
    <text evidence="16">The sequence shown here is derived from an EMBL/GenBank/DDBJ whole genome shotgun (WGS) entry which is preliminary data.</text>
</comment>
<comment type="pathway">
    <text evidence="3 9">Carbohydrate degradation; glycolysis; pyruvate from D-glyceraldehyde 3-phosphate: step 3/5.</text>
</comment>
<feature type="binding site" evidence="9 13">
    <location>
        <position position="398"/>
    </location>
    <ligand>
        <name>Mn(2+)</name>
        <dbReference type="ChEBI" id="CHEBI:29035"/>
        <label>1</label>
    </ligand>
</feature>
<comment type="similarity">
    <text evidence="4 9">Belongs to the BPG-independent phosphoglycerate mutase family.</text>
</comment>
<evidence type="ECO:0000256" key="7">
    <source>
        <dbReference type="ARBA" id="ARBA00023211"/>
    </source>
</evidence>
<dbReference type="InterPro" id="IPR017850">
    <property type="entry name" value="Alkaline_phosphatase_core_sf"/>
</dbReference>
<dbReference type="InterPro" id="IPR006124">
    <property type="entry name" value="Metalloenzyme"/>
</dbReference>
<comment type="subunit">
    <text evidence="9">Monomer.</text>
</comment>
<dbReference type="Gene3D" id="3.40.1450.10">
    <property type="entry name" value="BPG-independent phosphoglycerate mutase, domain B"/>
    <property type="match status" value="1"/>
</dbReference>
<dbReference type="PIRSF" id="PIRSF001492">
    <property type="entry name" value="IPGAM"/>
    <property type="match status" value="1"/>
</dbReference>
<dbReference type="FunFam" id="3.40.1450.10:FF:000002">
    <property type="entry name" value="2,3-bisphosphoglycerate-independent phosphoglycerate mutase"/>
    <property type="match status" value="1"/>
</dbReference>
<evidence type="ECO:0000256" key="12">
    <source>
        <dbReference type="PIRSR" id="PIRSR001492-2"/>
    </source>
</evidence>
<feature type="binding site" evidence="9 13">
    <location>
        <position position="402"/>
    </location>
    <ligand>
        <name>Mn(2+)</name>
        <dbReference type="ChEBI" id="CHEBI:29035"/>
        <label>1</label>
    </ligand>
</feature>
<dbReference type="UniPathway" id="UPA00109">
    <property type="reaction ID" value="UER00186"/>
</dbReference>
<comment type="function">
    <text evidence="2 9">Catalyzes the interconversion of 2-phosphoglycerate and 3-phosphoglycerate.</text>
</comment>
<evidence type="ECO:0000256" key="9">
    <source>
        <dbReference type="HAMAP-Rule" id="MF_01038"/>
    </source>
</evidence>
<feature type="binding site" evidence="9 12">
    <location>
        <position position="331"/>
    </location>
    <ligand>
        <name>substrate</name>
    </ligand>
</feature>
<dbReference type="NCBIfam" id="TIGR01307">
    <property type="entry name" value="pgm_bpd_ind"/>
    <property type="match status" value="1"/>
</dbReference>
<keyword evidence="7 9" id="KW-0464">Manganese</keyword>
<dbReference type="InterPro" id="IPR011258">
    <property type="entry name" value="BPG-indep_PGM_N"/>
</dbReference>
<feature type="binding site" evidence="9 13">
    <location>
        <position position="13"/>
    </location>
    <ligand>
        <name>Mn(2+)</name>
        <dbReference type="ChEBI" id="CHEBI:29035"/>
        <label>2</label>
    </ligand>
</feature>
<dbReference type="Gene3D" id="3.40.720.10">
    <property type="entry name" value="Alkaline Phosphatase, subunit A"/>
    <property type="match status" value="1"/>
</dbReference>
<evidence type="ECO:0000256" key="11">
    <source>
        <dbReference type="PIRSR" id="PIRSR001492-1"/>
    </source>
</evidence>
<evidence type="ECO:0000256" key="10">
    <source>
        <dbReference type="NCBIfam" id="TIGR01307"/>
    </source>
</evidence>
<evidence type="ECO:0000256" key="3">
    <source>
        <dbReference type="ARBA" id="ARBA00004798"/>
    </source>
</evidence>
<evidence type="ECO:0000313" key="17">
    <source>
        <dbReference type="Proteomes" id="UP000233417"/>
    </source>
</evidence>
<evidence type="ECO:0000313" key="16">
    <source>
        <dbReference type="EMBL" id="PKN02785.1"/>
    </source>
</evidence>
<feature type="binding site" evidence="9 12">
    <location>
        <position position="124"/>
    </location>
    <ligand>
        <name>substrate</name>
    </ligand>
</feature>
<evidence type="ECO:0000256" key="1">
    <source>
        <dbReference type="ARBA" id="ARBA00000370"/>
    </source>
</evidence>